<dbReference type="Pfam" id="PF00248">
    <property type="entry name" value="Aldo_ket_red"/>
    <property type="match status" value="1"/>
</dbReference>
<dbReference type="EMBL" id="JAJTJA010000003">
    <property type="protein sequence ID" value="KAH8702551.1"/>
    <property type="molecule type" value="Genomic_DNA"/>
</dbReference>
<dbReference type="GeneID" id="70248295"/>
<dbReference type="GO" id="GO:0016491">
    <property type="term" value="F:oxidoreductase activity"/>
    <property type="evidence" value="ECO:0007669"/>
    <property type="project" value="UniProtKB-KW"/>
</dbReference>
<protein>
    <submittedName>
        <fullName evidence="4">NADP-dependent oxidoreductase domain-containing protein</fullName>
    </submittedName>
</protein>
<gene>
    <name evidence="4" type="ORF">BGW36DRAFT_395170</name>
</gene>
<sequence length="345" mass="38694">MADSTKPRVILGLMTYGPETCKDCRITSMTEFQHHLDMFQKTHGYNEIDTARIYASGEQERFTAEAGWKERGFELATKSYPQIPGAHRPANLRKDLETSLSELGAEQVDIFYLHAADRSVPFTETLKEVNMLYKEGKFKKLGLSNYSAYEVAEIVMICSARGWVRPTIYQGVYNAIARNLETEVIPACHRYGLDVVIYNPLCGGLLTGRYTSATGDCSGRYDTNTFLGPIYRSMYFNENNFRAIDKIRAAAGKHGLSMTEVALRWCVHHSALKPAQKGGLDGVIIGVSRAEQLSQNITDLWKDPLPKEVVEALDTAWVIAKGTSPNPWHTPLVYTYDAKNALFDE</sequence>
<evidence type="ECO:0000313" key="4">
    <source>
        <dbReference type="EMBL" id="KAH8702551.1"/>
    </source>
</evidence>
<comment type="similarity">
    <text evidence="2">Belongs to the aldo/keto reductase family. Aldo/keto reductase 2 subfamily.</text>
</comment>
<keyword evidence="1" id="KW-0560">Oxidoreductase</keyword>
<evidence type="ECO:0000259" key="3">
    <source>
        <dbReference type="Pfam" id="PF00248"/>
    </source>
</evidence>
<evidence type="ECO:0000256" key="2">
    <source>
        <dbReference type="ARBA" id="ARBA00038157"/>
    </source>
</evidence>
<dbReference type="RefSeq" id="XP_046075927.1">
    <property type="nucleotide sequence ID" value="XM_046218008.1"/>
</dbReference>
<dbReference type="InterPro" id="IPR050523">
    <property type="entry name" value="AKR_Detox_Biosynth"/>
</dbReference>
<dbReference type="SUPFAM" id="SSF51430">
    <property type="entry name" value="NAD(P)-linked oxidoreductase"/>
    <property type="match status" value="1"/>
</dbReference>
<reference evidence="4" key="1">
    <citation type="submission" date="2021-12" db="EMBL/GenBank/DDBJ databases">
        <title>Convergent genome expansion in fungi linked to evolution of root-endophyte symbiosis.</title>
        <authorList>
            <consortium name="DOE Joint Genome Institute"/>
            <person name="Ke Y.-H."/>
            <person name="Bonito G."/>
            <person name="Liao H.-L."/>
            <person name="Looney B."/>
            <person name="Rojas-Flechas A."/>
            <person name="Nash J."/>
            <person name="Hameed K."/>
            <person name="Schadt C."/>
            <person name="Martin F."/>
            <person name="Crous P.W."/>
            <person name="Miettinen O."/>
            <person name="Magnuson J.K."/>
            <person name="Labbe J."/>
            <person name="Jacobson D."/>
            <person name="Doktycz M.J."/>
            <person name="Veneault-Fourrey C."/>
            <person name="Kuo A."/>
            <person name="Mondo S."/>
            <person name="Calhoun S."/>
            <person name="Riley R."/>
            <person name="Ohm R."/>
            <person name="LaButti K."/>
            <person name="Andreopoulos B."/>
            <person name="Pangilinan J."/>
            <person name="Nolan M."/>
            <person name="Tritt A."/>
            <person name="Clum A."/>
            <person name="Lipzen A."/>
            <person name="Daum C."/>
            <person name="Barry K."/>
            <person name="Grigoriev I.V."/>
            <person name="Vilgalys R."/>
        </authorList>
    </citation>
    <scope>NUCLEOTIDE SEQUENCE</scope>
    <source>
        <strain evidence="4">PMI_201</strain>
    </source>
</reference>
<dbReference type="InterPro" id="IPR020471">
    <property type="entry name" value="AKR"/>
</dbReference>
<dbReference type="CDD" id="cd19075">
    <property type="entry name" value="AKR_AKR7A1-5"/>
    <property type="match status" value="1"/>
</dbReference>
<dbReference type="PRINTS" id="PR00069">
    <property type="entry name" value="ALDKETRDTASE"/>
</dbReference>
<dbReference type="PANTHER" id="PTHR43364:SF4">
    <property type="entry name" value="NAD(P)-LINKED OXIDOREDUCTASE SUPERFAMILY PROTEIN"/>
    <property type="match status" value="1"/>
</dbReference>
<dbReference type="Gene3D" id="3.20.20.100">
    <property type="entry name" value="NADP-dependent oxidoreductase domain"/>
    <property type="match status" value="1"/>
</dbReference>
<dbReference type="InterPro" id="IPR023210">
    <property type="entry name" value="NADP_OxRdtase_dom"/>
</dbReference>
<feature type="domain" description="NADP-dependent oxidoreductase" evidence="3">
    <location>
        <begin position="9"/>
        <end position="316"/>
    </location>
</feature>
<proteinExistence type="inferred from homology"/>
<dbReference type="Proteomes" id="UP001201262">
    <property type="component" value="Unassembled WGS sequence"/>
</dbReference>
<dbReference type="PANTHER" id="PTHR43364">
    <property type="entry name" value="NADH-SPECIFIC METHYLGLYOXAL REDUCTASE-RELATED"/>
    <property type="match status" value="1"/>
</dbReference>
<dbReference type="AlphaFoldDB" id="A0AAD4L1T7"/>
<dbReference type="InterPro" id="IPR036812">
    <property type="entry name" value="NAD(P)_OxRdtase_dom_sf"/>
</dbReference>
<name>A0AAD4L1T7_9EURO</name>
<accession>A0AAD4L1T7</accession>
<keyword evidence="5" id="KW-1185">Reference proteome</keyword>
<comment type="caution">
    <text evidence="4">The sequence shown here is derived from an EMBL/GenBank/DDBJ whole genome shotgun (WGS) entry which is preliminary data.</text>
</comment>
<evidence type="ECO:0000256" key="1">
    <source>
        <dbReference type="ARBA" id="ARBA00023002"/>
    </source>
</evidence>
<evidence type="ECO:0000313" key="5">
    <source>
        <dbReference type="Proteomes" id="UP001201262"/>
    </source>
</evidence>
<organism evidence="4 5">
    <name type="scientific">Talaromyces proteolyticus</name>
    <dbReference type="NCBI Taxonomy" id="1131652"/>
    <lineage>
        <taxon>Eukaryota</taxon>
        <taxon>Fungi</taxon>
        <taxon>Dikarya</taxon>
        <taxon>Ascomycota</taxon>
        <taxon>Pezizomycotina</taxon>
        <taxon>Eurotiomycetes</taxon>
        <taxon>Eurotiomycetidae</taxon>
        <taxon>Eurotiales</taxon>
        <taxon>Trichocomaceae</taxon>
        <taxon>Talaromyces</taxon>
        <taxon>Talaromyces sect. Bacilispori</taxon>
    </lineage>
</organism>